<dbReference type="RefSeq" id="WP_069476983.1">
    <property type="nucleotide sequence ID" value="NZ_CP017111.1"/>
</dbReference>
<evidence type="ECO:0000313" key="6">
    <source>
        <dbReference type="EMBL" id="AOO63994.1"/>
    </source>
</evidence>
<dbReference type="InterPro" id="IPR015590">
    <property type="entry name" value="Aldehyde_DH_dom"/>
</dbReference>
<dbReference type="FunFam" id="3.40.605.10:FF:000007">
    <property type="entry name" value="NAD/NADP-dependent betaine aldehyde dehydrogenase"/>
    <property type="match status" value="1"/>
</dbReference>
<dbReference type="PATRIC" id="fig|1193502.14.peg.201"/>
<keyword evidence="2 4" id="KW-0560">Oxidoreductase</keyword>
<protein>
    <submittedName>
        <fullName evidence="6">Aldehyde dehydrogenase</fullName>
        <ecNumber evidence="6">1.2.1.3</ecNumber>
    </submittedName>
</protein>
<dbReference type="FunFam" id="3.40.309.10:FF:000012">
    <property type="entry name" value="Betaine aldehyde dehydrogenase"/>
    <property type="match status" value="1"/>
</dbReference>
<dbReference type="Proteomes" id="UP000094609">
    <property type="component" value="Chromosome"/>
</dbReference>
<dbReference type="SUPFAM" id="SSF53720">
    <property type="entry name" value="ALDH-like"/>
    <property type="match status" value="1"/>
</dbReference>
<reference evidence="7" key="1">
    <citation type="submission" date="2016-08" db="EMBL/GenBank/DDBJ databases">
        <title>Complete genome sequence of the organohalide-respiring Epsilonproteobacterium Sulfurospirillum halorespirans.</title>
        <authorList>
            <person name="Goris T."/>
            <person name="Zimmermann J."/>
            <person name="Schenz B."/>
            <person name="Lemos M."/>
            <person name="Hackermueller J."/>
            <person name="Diekert G."/>
        </authorList>
    </citation>
    <scope>NUCLEOTIDE SEQUENCE [LARGE SCALE GENOMIC DNA]</scope>
    <source>
        <strain>DSM 13726</strain>
        <strain evidence="7">PCE-M2</strain>
    </source>
</reference>
<dbReference type="InterPro" id="IPR016163">
    <property type="entry name" value="Ald_DH_C"/>
</dbReference>
<dbReference type="EMBL" id="CP017111">
    <property type="protein sequence ID" value="AOO63994.1"/>
    <property type="molecule type" value="Genomic_DNA"/>
</dbReference>
<dbReference type="InterPro" id="IPR029510">
    <property type="entry name" value="Ald_DH_CS_GLU"/>
</dbReference>
<dbReference type="AlphaFoldDB" id="A0A1D7TGJ8"/>
<dbReference type="InterPro" id="IPR016161">
    <property type="entry name" value="Ald_DH/histidinol_DH"/>
</dbReference>
<dbReference type="PROSITE" id="PS00687">
    <property type="entry name" value="ALDEHYDE_DEHYDR_GLU"/>
    <property type="match status" value="1"/>
</dbReference>
<gene>
    <name evidence="6" type="ORF">SHALO_0197</name>
</gene>
<evidence type="ECO:0000313" key="7">
    <source>
        <dbReference type="Proteomes" id="UP000094609"/>
    </source>
</evidence>
<comment type="similarity">
    <text evidence="1 4">Belongs to the aldehyde dehydrogenase family.</text>
</comment>
<evidence type="ECO:0000256" key="3">
    <source>
        <dbReference type="PROSITE-ProRule" id="PRU10007"/>
    </source>
</evidence>
<keyword evidence="7" id="KW-1185">Reference proteome</keyword>
<dbReference type="Gene3D" id="3.40.309.10">
    <property type="entry name" value="Aldehyde Dehydrogenase, Chain A, domain 2"/>
    <property type="match status" value="1"/>
</dbReference>
<proteinExistence type="inferred from homology"/>
<evidence type="ECO:0000259" key="5">
    <source>
        <dbReference type="Pfam" id="PF00171"/>
    </source>
</evidence>
<dbReference type="KEGG" id="shal:SHALO_0197"/>
<dbReference type="STRING" id="1193502.SHALO_0197"/>
<feature type="active site" evidence="3">
    <location>
        <position position="244"/>
    </location>
</feature>
<feature type="domain" description="Aldehyde dehydrogenase" evidence="5">
    <location>
        <begin position="19"/>
        <end position="470"/>
    </location>
</feature>
<evidence type="ECO:0000256" key="2">
    <source>
        <dbReference type="ARBA" id="ARBA00023002"/>
    </source>
</evidence>
<dbReference type="EC" id="1.2.1.3" evidence="6"/>
<dbReference type="InterPro" id="IPR016162">
    <property type="entry name" value="Ald_DH_N"/>
</dbReference>
<evidence type="ECO:0000256" key="4">
    <source>
        <dbReference type="RuleBase" id="RU003345"/>
    </source>
</evidence>
<sequence>MKIIDQNYINGEFKTIDSSKRLTLKNPTTEEDIAQIYLSTPAEMDEAIHCAATTFESFSQTSIDTRMDILQRIHDELHKYEEELIDLAVLEFGATITTTRRRTKNAINLFLAIKEELKSYDFIKKDDYSITIKEGVGVIGVIIPWNANLAHLCSNIAPAIALGCTLVIKPSEFNALETQAFLECLHRANIPKGVVNVVHGTGEVVGEILTKHPLVNAISFIGSTKTGKRIFENCSKTIKRMTLELGGKSPTVLLEDANLAEVIPHVLSSAYSNSGQACHAGSRLLVPKAKVNEVKRLLLETIQKLKIGDPKNEETKIGPMINQTQFNTVQDYIKSGIEEGAQLLCGGLGRVQEFEKGYFVKPTVFICQDQTLKIVQEEIFGPVLCVLPYESEQEALNMANDTLFGLSAYVFSSDETKAYEFAKQIRSGRVLINTAASKAKNPPFGGMKQSGLGRMGGRYSMDAFCEIKSILF</sequence>
<dbReference type="Gene3D" id="3.40.605.10">
    <property type="entry name" value="Aldehyde Dehydrogenase, Chain A, domain 1"/>
    <property type="match status" value="1"/>
</dbReference>
<evidence type="ECO:0000256" key="1">
    <source>
        <dbReference type="ARBA" id="ARBA00009986"/>
    </source>
</evidence>
<dbReference type="Pfam" id="PF00171">
    <property type="entry name" value="Aldedh"/>
    <property type="match status" value="1"/>
</dbReference>
<organism evidence="6 7">
    <name type="scientific">Sulfurospirillum halorespirans DSM 13726</name>
    <dbReference type="NCBI Taxonomy" id="1193502"/>
    <lineage>
        <taxon>Bacteria</taxon>
        <taxon>Pseudomonadati</taxon>
        <taxon>Campylobacterota</taxon>
        <taxon>Epsilonproteobacteria</taxon>
        <taxon>Campylobacterales</taxon>
        <taxon>Sulfurospirillaceae</taxon>
        <taxon>Sulfurospirillum</taxon>
    </lineage>
</organism>
<accession>A0A1D7TGJ8</accession>
<name>A0A1D7TGJ8_9BACT</name>
<dbReference type="PANTHER" id="PTHR42804">
    <property type="entry name" value="ALDEHYDE DEHYDROGENASE"/>
    <property type="match status" value="1"/>
</dbReference>
<dbReference type="GO" id="GO:0004029">
    <property type="term" value="F:aldehyde dehydrogenase (NAD+) activity"/>
    <property type="evidence" value="ECO:0007669"/>
    <property type="project" value="UniProtKB-EC"/>
</dbReference>
<dbReference type="PANTHER" id="PTHR42804:SF1">
    <property type="entry name" value="ALDEHYDE DEHYDROGENASE-RELATED"/>
    <property type="match status" value="1"/>
</dbReference>